<dbReference type="EMBL" id="AP022613">
    <property type="protein sequence ID" value="BBZ38738.1"/>
    <property type="molecule type" value="Genomic_DNA"/>
</dbReference>
<name>A0A7I7YAJ8_9MYCO</name>
<gene>
    <name evidence="2" type="ORF">MCNS_18010</name>
</gene>
<reference evidence="2 3" key="1">
    <citation type="journal article" date="2019" name="Emerg. Microbes Infect.">
        <title>Comprehensive subspecies identification of 175 nontuberculous mycobacteria species based on 7547 genomic profiles.</title>
        <authorList>
            <person name="Matsumoto Y."/>
            <person name="Kinjo T."/>
            <person name="Motooka D."/>
            <person name="Nabeya D."/>
            <person name="Jung N."/>
            <person name="Uechi K."/>
            <person name="Horii T."/>
            <person name="Iida T."/>
            <person name="Fujita J."/>
            <person name="Nakamura S."/>
        </authorList>
    </citation>
    <scope>NUCLEOTIDE SEQUENCE [LARGE SCALE GENOMIC DNA]</scope>
    <source>
        <strain evidence="2 3">JCM 14738</strain>
    </source>
</reference>
<accession>A0A7I7YAJ8</accession>
<protein>
    <submittedName>
        <fullName evidence="2">Uncharacterized protein</fullName>
    </submittedName>
</protein>
<evidence type="ECO:0000313" key="3">
    <source>
        <dbReference type="Proteomes" id="UP000467385"/>
    </source>
</evidence>
<dbReference type="Proteomes" id="UP000467385">
    <property type="component" value="Chromosome"/>
</dbReference>
<organism evidence="2 3">
    <name type="scientific">Mycobacterium conspicuum</name>
    <dbReference type="NCBI Taxonomy" id="44010"/>
    <lineage>
        <taxon>Bacteria</taxon>
        <taxon>Bacillati</taxon>
        <taxon>Actinomycetota</taxon>
        <taxon>Actinomycetes</taxon>
        <taxon>Mycobacteriales</taxon>
        <taxon>Mycobacteriaceae</taxon>
        <taxon>Mycobacterium</taxon>
    </lineage>
</organism>
<sequence>MSPEGLLNRAALDARRTDGKGHHTASVWADRPRPGETREDVIRRLLEATELHGLDPARNPHLWSCTSAQKLLDEGFSFEKDEYEGEPDEHYSVVLGDPPTLEDTTRFAEAFTKERRPDQGD</sequence>
<evidence type="ECO:0000256" key="1">
    <source>
        <dbReference type="SAM" id="MobiDB-lite"/>
    </source>
</evidence>
<evidence type="ECO:0000313" key="2">
    <source>
        <dbReference type="EMBL" id="BBZ38738.1"/>
    </source>
</evidence>
<dbReference type="AlphaFoldDB" id="A0A7I7YAJ8"/>
<feature type="region of interest" description="Disordered" evidence="1">
    <location>
        <begin position="1"/>
        <end position="35"/>
    </location>
</feature>
<feature type="compositionally biased region" description="Basic and acidic residues" evidence="1">
    <location>
        <begin position="12"/>
        <end position="21"/>
    </location>
</feature>
<keyword evidence="3" id="KW-1185">Reference proteome</keyword>
<proteinExistence type="predicted"/>